<sequence length="15" mass="1787">MLEWELKYAPCCLTS</sequence>
<name>A0A0D9XHY0_9ORYZ</name>
<proteinExistence type="predicted"/>
<reference evidence="1" key="3">
    <citation type="submission" date="2015-04" db="UniProtKB">
        <authorList>
            <consortium name="EnsemblPlants"/>
        </authorList>
    </citation>
    <scope>IDENTIFICATION</scope>
</reference>
<reference evidence="1 2" key="1">
    <citation type="submission" date="2012-08" db="EMBL/GenBank/DDBJ databases">
        <title>Oryza genome evolution.</title>
        <authorList>
            <person name="Wing R.A."/>
        </authorList>
    </citation>
    <scope>NUCLEOTIDE SEQUENCE</scope>
</reference>
<accession>A0A0D9XHY0</accession>
<dbReference type="EnsemblPlants" id="LPERR10G02240.1">
    <property type="protein sequence ID" value="LPERR10G02240.1"/>
    <property type="gene ID" value="LPERR10G02240"/>
</dbReference>
<dbReference type="HOGENOM" id="CLU_3434240_0_0_1"/>
<evidence type="ECO:0000313" key="1">
    <source>
        <dbReference type="EnsemblPlants" id="LPERR10G02240.1"/>
    </source>
</evidence>
<organism evidence="1 2">
    <name type="scientific">Leersia perrieri</name>
    <dbReference type="NCBI Taxonomy" id="77586"/>
    <lineage>
        <taxon>Eukaryota</taxon>
        <taxon>Viridiplantae</taxon>
        <taxon>Streptophyta</taxon>
        <taxon>Embryophyta</taxon>
        <taxon>Tracheophyta</taxon>
        <taxon>Spermatophyta</taxon>
        <taxon>Magnoliopsida</taxon>
        <taxon>Liliopsida</taxon>
        <taxon>Poales</taxon>
        <taxon>Poaceae</taxon>
        <taxon>BOP clade</taxon>
        <taxon>Oryzoideae</taxon>
        <taxon>Oryzeae</taxon>
        <taxon>Oryzinae</taxon>
        <taxon>Leersia</taxon>
    </lineage>
</organism>
<protein>
    <submittedName>
        <fullName evidence="1">Uncharacterized protein</fullName>
    </submittedName>
</protein>
<reference evidence="2" key="2">
    <citation type="submission" date="2013-12" db="EMBL/GenBank/DDBJ databases">
        <authorList>
            <person name="Yu Y."/>
            <person name="Lee S."/>
            <person name="de Baynast K."/>
            <person name="Wissotski M."/>
            <person name="Liu L."/>
            <person name="Talag J."/>
            <person name="Goicoechea J."/>
            <person name="Angelova A."/>
            <person name="Jetty R."/>
            <person name="Kudrna D."/>
            <person name="Golser W."/>
            <person name="Rivera L."/>
            <person name="Zhang J."/>
            <person name="Wing R."/>
        </authorList>
    </citation>
    <scope>NUCLEOTIDE SEQUENCE</scope>
</reference>
<dbReference type="Gramene" id="LPERR10G02240.1">
    <property type="protein sequence ID" value="LPERR10G02240.1"/>
    <property type="gene ID" value="LPERR10G02240"/>
</dbReference>
<dbReference type="Proteomes" id="UP000032180">
    <property type="component" value="Chromosome 10"/>
</dbReference>
<evidence type="ECO:0000313" key="2">
    <source>
        <dbReference type="Proteomes" id="UP000032180"/>
    </source>
</evidence>
<keyword evidence="2" id="KW-1185">Reference proteome</keyword>